<comment type="caution">
    <text evidence="8">The sequence shown here is derived from an EMBL/GenBank/DDBJ whole genome shotgun (WGS) entry which is preliminary data.</text>
</comment>
<evidence type="ECO:0000256" key="5">
    <source>
        <dbReference type="ARBA" id="ARBA00023136"/>
    </source>
</evidence>
<organism evidence="8 9">
    <name type="scientific">Ziziphus jujuba var. spinosa</name>
    <dbReference type="NCBI Taxonomy" id="714518"/>
    <lineage>
        <taxon>Eukaryota</taxon>
        <taxon>Viridiplantae</taxon>
        <taxon>Streptophyta</taxon>
        <taxon>Embryophyta</taxon>
        <taxon>Tracheophyta</taxon>
        <taxon>Spermatophyta</taxon>
        <taxon>Magnoliopsida</taxon>
        <taxon>eudicotyledons</taxon>
        <taxon>Gunneridae</taxon>
        <taxon>Pentapetalae</taxon>
        <taxon>rosids</taxon>
        <taxon>fabids</taxon>
        <taxon>Rosales</taxon>
        <taxon>Rhamnaceae</taxon>
        <taxon>Paliureae</taxon>
        <taxon>Ziziphus</taxon>
    </lineage>
</organism>
<protein>
    <submittedName>
        <fullName evidence="8">Uncharacterized protein</fullName>
    </submittedName>
</protein>
<evidence type="ECO:0000313" key="8">
    <source>
        <dbReference type="EMBL" id="KAH7521233.1"/>
    </source>
</evidence>
<proteinExistence type="predicted"/>
<dbReference type="AlphaFoldDB" id="A0A978V1K0"/>
<name>A0A978V1K0_ZIZJJ</name>
<accession>A0A978V1K0</accession>
<reference evidence="8" key="1">
    <citation type="journal article" date="2021" name="Front. Plant Sci.">
        <title>Chromosome-Scale Genome Assembly for Chinese Sour Jujube and Insights Into Its Genome Evolution and Domestication Signature.</title>
        <authorList>
            <person name="Shen L.-Y."/>
            <person name="Luo H."/>
            <person name="Wang X.-L."/>
            <person name="Wang X.-M."/>
            <person name="Qiu X.-J."/>
            <person name="Liu H."/>
            <person name="Zhou S.-S."/>
            <person name="Jia K.-H."/>
            <person name="Nie S."/>
            <person name="Bao Y.-T."/>
            <person name="Zhang R.-G."/>
            <person name="Yun Q.-Z."/>
            <person name="Chai Y.-H."/>
            <person name="Lu J.-Y."/>
            <person name="Li Y."/>
            <person name="Zhao S.-W."/>
            <person name="Mao J.-F."/>
            <person name="Jia S.-G."/>
            <person name="Mao Y.-M."/>
        </authorList>
    </citation>
    <scope>NUCLEOTIDE SEQUENCE</scope>
    <source>
        <strain evidence="8">AT0</strain>
        <tissue evidence="8">Leaf</tissue>
    </source>
</reference>
<dbReference type="InterPro" id="IPR046956">
    <property type="entry name" value="RLP23-like"/>
</dbReference>
<evidence type="ECO:0000313" key="9">
    <source>
        <dbReference type="Proteomes" id="UP000813462"/>
    </source>
</evidence>
<dbReference type="InterPro" id="IPR032675">
    <property type="entry name" value="LRR_dom_sf"/>
</dbReference>
<dbReference type="EMBL" id="JAEACU010000007">
    <property type="protein sequence ID" value="KAH7521233.1"/>
    <property type="molecule type" value="Genomic_DNA"/>
</dbReference>
<sequence>MVISLDNCTTLQFSDIGDNNLSGNIPTWIDESLTNLVVLGLKSNKFNGSMPLSLCNLSSLQILDLSKNRISGLIPSCIQNFTSMAQKGPNETVVSDFAYYDGSNHGRCYKKKYADSSWIVWKGMECRYEKNSRQLK</sequence>
<keyword evidence="6" id="KW-0675">Receptor</keyword>
<evidence type="ECO:0000256" key="1">
    <source>
        <dbReference type="ARBA" id="ARBA00004479"/>
    </source>
</evidence>
<evidence type="ECO:0000256" key="7">
    <source>
        <dbReference type="ARBA" id="ARBA00023180"/>
    </source>
</evidence>
<comment type="subcellular location">
    <subcellularLocation>
        <location evidence="1">Membrane</location>
        <topology evidence="1">Single-pass type I membrane protein</topology>
    </subcellularLocation>
</comment>
<dbReference type="PANTHER" id="PTHR48063:SF101">
    <property type="entry name" value="LRR RECEPTOR-LIKE SERINE_THREONINE-PROTEIN KINASE FLS2"/>
    <property type="match status" value="1"/>
</dbReference>
<keyword evidence="3" id="KW-0732">Signal</keyword>
<dbReference type="Gene3D" id="3.80.10.10">
    <property type="entry name" value="Ribonuclease Inhibitor"/>
    <property type="match status" value="1"/>
</dbReference>
<evidence type="ECO:0000256" key="2">
    <source>
        <dbReference type="ARBA" id="ARBA00022692"/>
    </source>
</evidence>
<dbReference type="Proteomes" id="UP000813462">
    <property type="component" value="Unassembled WGS sequence"/>
</dbReference>
<dbReference type="SUPFAM" id="SSF52058">
    <property type="entry name" value="L domain-like"/>
    <property type="match status" value="1"/>
</dbReference>
<evidence type="ECO:0000256" key="6">
    <source>
        <dbReference type="ARBA" id="ARBA00023170"/>
    </source>
</evidence>
<keyword evidence="5" id="KW-0472">Membrane</keyword>
<dbReference type="GO" id="GO:0016020">
    <property type="term" value="C:membrane"/>
    <property type="evidence" value="ECO:0007669"/>
    <property type="project" value="UniProtKB-SubCell"/>
</dbReference>
<keyword evidence="7" id="KW-0325">Glycoprotein</keyword>
<dbReference type="Pfam" id="PF00560">
    <property type="entry name" value="LRR_1"/>
    <property type="match status" value="2"/>
</dbReference>
<gene>
    <name evidence="8" type="ORF">FEM48_Zijuj07G0011400</name>
</gene>
<evidence type="ECO:0000256" key="4">
    <source>
        <dbReference type="ARBA" id="ARBA00022989"/>
    </source>
</evidence>
<keyword evidence="4" id="KW-1133">Transmembrane helix</keyword>
<keyword evidence="2" id="KW-0812">Transmembrane</keyword>
<dbReference type="InterPro" id="IPR001611">
    <property type="entry name" value="Leu-rich_rpt"/>
</dbReference>
<evidence type="ECO:0000256" key="3">
    <source>
        <dbReference type="ARBA" id="ARBA00022729"/>
    </source>
</evidence>
<dbReference type="PANTHER" id="PTHR48063">
    <property type="entry name" value="LRR RECEPTOR-LIKE KINASE"/>
    <property type="match status" value="1"/>
</dbReference>